<dbReference type="Proteomes" id="UP000516514">
    <property type="component" value="Chromosome"/>
</dbReference>
<dbReference type="AlphaFoldDB" id="A0A7M3U2F3"/>
<evidence type="ECO:0000313" key="4">
    <source>
        <dbReference type="Proteomes" id="UP000516514"/>
    </source>
</evidence>
<keyword evidence="2" id="KW-1133">Transmembrane helix</keyword>
<sequence>MSYIKKTPKNLLSGEEAKIRAYPEKYYSILNDELTKVMEAKLTDYAMNNTDTVKAHQSFNSKTKKIKILYLIGFLAFATSGACFMNALVVIPFAGGLAKGYGCGGDGPLFPPIILKTLLPIAGVSLAIAVVVLWMSSHYWQSFAKEVKDFIKRPKHSDQATNTKQDEPVIGDLIDFYCNGQENVKPSAPLSPNFPDNHEATKDESSTSAQSHDRSRQSLYQMSGLDGLRKLELSSSNNNQLSPNNELRGVRQMSHAEAMDFLNSLFTGQ</sequence>
<keyword evidence="2" id="KW-0812">Transmembrane</keyword>
<keyword evidence="2" id="KW-0472">Membrane</keyword>
<evidence type="ECO:0000256" key="2">
    <source>
        <dbReference type="SAM" id="Phobius"/>
    </source>
</evidence>
<reference evidence="3 4" key="1">
    <citation type="submission" date="2020-09" db="EMBL/GenBank/DDBJ databases">
        <title>An Earliest Endosymbiont, Wolbachia massiliensis sp. nov., Strain PL13 From the Bed Bug (Cimex hemipterius), Type strain of a New supergroup T.</title>
        <authorList>
            <person name="Laidoudi Y."/>
            <person name="Levasseur A."/>
            <person name="Medkour H."/>
            <person name="Maaloum M."/>
            <person name="BenKhedher M."/>
            <person name="Sambou M."/>
            <person name="Bassene H."/>
            <person name="Davoust B."/>
            <person name="Fenollar F."/>
            <person name="Raoult D."/>
            <person name="Mediannikov O."/>
        </authorList>
    </citation>
    <scope>NUCLEOTIDE SEQUENCE [LARGE SCALE GENOMIC DNA]</scope>
    <source>
        <strain evidence="3 4">PL13</strain>
    </source>
</reference>
<accession>A0A7M3U2F3</accession>
<name>A0A7M3U2F3_9RICK</name>
<feature type="transmembrane region" description="Helical" evidence="2">
    <location>
        <begin position="113"/>
        <end position="135"/>
    </location>
</feature>
<feature type="transmembrane region" description="Helical" evidence="2">
    <location>
        <begin position="68"/>
        <end position="93"/>
    </location>
</feature>
<keyword evidence="4" id="KW-1185">Reference proteome</keyword>
<evidence type="ECO:0000313" key="3">
    <source>
        <dbReference type="EMBL" id="QOD38588.1"/>
    </source>
</evidence>
<feature type="region of interest" description="Disordered" evidence="1">
    <location>
        <begin position="187"/>
        <end position="216"/>
    </location>
</feature>
<protein>
    <submittedName>
        <fullName evidence="3">Uncharacterized protein</fullName>
    </submittedName>
</protein>
<dbReference type="RefSeq" id="WP_191111354.1">
    <property type="nucleotide sequence ID" value="NZ_CP061738.1"/>
</dbReference>
<organism evidence="3 4">
    <name type="scientific">Candidatus Wolbachia massiliensis</name>
    <dbReference type="NCBI Taxonomy" id="1845000"/>
    <lineage>
        <taxon>Bacteria</taxon>
        <taxon>Pseudomonadati</taxon>
        <taxon>Pseudomonadota</taxon>
        <taxon>Alphaproteobacteria</taxon>
        <taxon>Rickettsiales</taxon>
        <taxon>Anaplasmataceae</taxon>
        <taxon>Wolbachieae</taxon>
        <taxon>Wolbachia</taxon>
    </lineage>
</organism>
<feature type="compositionally biased region" description="Basic and acidic residues" evidence="1">
    <location>
        <begin position="196"/>
        <end position="216"/>
    </location>
</feature>
<dbReference type="KEGG" id="wms:ID128_01760"/>
<gene>
    <name evidence="3" type="ORF">ID128_01760</name>
</gene>
<proteinExistence type="predicted"/>
<evidence type="ECO:0000256" key="1">
    <source>
        <dbReference type="SAM" id="MobiDB-lite"/>
    </source>
</evidence>
<dbReference type="EMBL" id="CP061738">
    <property type="protein sequence ID" value="QOD38588.1"/>
    <property type="molecule type" value="Genomic_DNA"/>
</dbReference>